<keyword evidence="2" id="KW-0808">Transferase</keyword>
<dbReference type="InterPro" id="IPR029063">
    <property type="entry name" value="SAM-dependent_MTases_sf"/>
</dbReference>
<protein>
    <submittedName>
        <fullName evidence="2">Methyltransferase domain-containing protein</fullName>
    </submittedName>
</protein>
<feature type="domain" description="Methyltransferase type 11" evidence="1">
    <location>
        <begin position="48"/>
        <end position="141"/>
    </location>
</feature>
<dbReference type="GO" id="GO:0032259">
    <property type="term" value="P:methylation"/>
    <property type="evidence" value="ECO:0007669"/>
    <property type="project" value="UniProtKB-KW"/>
</dbReference>
<dbReference type="RefSeq" id="WP_156222602.1">
    <property type="nucleotide sequence ID" value="NZ_WOFH01000023.1"/>
</dbReference>
<gene>
    <name evidence="2" type="ORF">GNZ18_39765</name>
</gene>
<reference evidence="2 3" key="1">
    <citation type="submission" date="2019-11" db="EMBL/GenBank/DDBJ databases">
        <authorList>
            <person name="Cao P."/>
        </authorList>
    </citation>
    <scope>NUCLEOTIDE SEQUENCE [LARGE SCALE GENOMIC DNA]</scope>
    <source>
        <strain evidence="2 3">NEAU-AAG5</strain>
    </source>
</reference>
<organism evidence="2 3">
    <name type="scientific">Actinomadura litoris</name>
    <dbReference type="NCBI Taxonomy" id="2678616"/>
    <lineage>
        <taxon>Bacteria</taxon>
        <taxon>Bacillati</taxon>
        <taxon>Actinomycetota</taxon>
        <taxon>Actinomycetes</taxon>
        <taxon>Streptosporangiales</taxon>
        <taxon>Thermomonosporaceae</taxon>
        <taxon>Actinomadura</taxon>
    </lineage>
</organism>
<comment type="caution">
    <text evidence="2">The sequence shown here is derived from an EMBL/GenBank/DDBJ whole genome shotgun (WGS) entry which is preliminary data.</text>
</comment>
<dbReference type="AlphaFoldDB" id="A0A7K1LE37"/>
<evidence type="ECO:0000259" key="1">
    <source>
        <dbReference type="Pfam" id="PF08241"/>
    </source>
</evidence>
<dbReference type="SUPFAM" id="SSF53335">
    <property type="entry name" value="S-adenosyl-L-methionine-dependent methyltransferases"/>
    <property type="match status" value="1"/>
</dbReference>
<dbReference type="EMBL" id="WOFH01000023">
    <property type="protein sequence ID" value="MUN42687.1"/>
    <property type="molecule type" value="Genomic_DNA"/>
</dbReference>
<dbReference type="GO" id="GO:0008757">
    <property type="term" value="F:S-adenosylmethionine-dependent methyltransferase activity"/>
    <property type="evidence" value="ECO:0007669"/>
    <property type="project" value="InterPro"/>
</dbReference>
<dbReference type="InterPro" id="IPR013216">
    <property type="entry name" value="Methyltransf_11"/>
</dbReference>
<keyword evidence="2" id="KW-0489">Methyltransferase</keyword>
<proteinExistence type="predicted"/>
<name>A0A7K1LE37_9ACTN</name>
<dbReference type="PANTHER" id="PTHR43591:SF24">
    <property type="entry name" value="2-METHOXY-6-POLYPRENYL-1,4-BENZOQUINOL METHYLASE, MITOCHONDRIAL"/>
    <property type="match status" value="1"/>
</dbReference>
<dbReference type="CDD" id="cd02440">
    <property type="entry name" value="AdoMet_MTases"/>
    <property type="match status" value="1"/>
</dbReference>
<dbReference type="Gene3D" id="3.40.50.150">
    <property type="entry name" value="Vaccinia Virus protein VP39"/>
    <property type="match status" value="1"/>
</dbReference>
<keyword evidence="3" id="KW-1185">Reference proteome</keyword>
<dbReference type="Pfam" id="PF08241">
    <property type="entry name" value="Methyltransf_11"/>
    <property type="match status" value="1"/>
</dbReference>
<evidence type="ECO:0000313" key="2">
    <source>
        <dbReference type="EMBL" id="MUN42687.1"/>
    </source>
</evidence>
<accession>A0A7K1LE37</accession>
<sequence length="270" mass="28528">MTTTPQSPADRARKVWEATDYQPIATRDVLVSELLARAADVRSGQRVLDVAAGSGNTALAAARRGARVTAADVVPGLLETASRRAAVEGLELGVEVADAQELPFADGSFDVVLSSFGVMYAPDQPRAAAELLRVCRPGGRVGLVSWTPTGLTARLQKVMAAFLPAPRAASGPPPVMWGDEDHCRGLFGAGAASVRSRVRVNEWCAPSAVAQVEFLVRHLPPWHAAFGRLDPEARRKVSEAAAAEIDGENRAEDGTLVAEAEYLELVATVA</sequence>
<dbReference type="Proteomes" id="UP000432015">
    <property type="component" value="Unassembled WGS sequence"/>
</dbReference>
<evidence type="ECO:0000313" key="3">
    <source>
        <dbReference type="Proteomes" id="UP000432015"/>
    </source>
</evidence>
<dbReference type="PANTHER" id="PTHR43591">
    <property type="entry name" value="METHYLTRANSFERASE"/>
    <property type="match status" value="1"/>
</dbReference>